<accession>A0A7Z0UXS0</accession>
<comment type="caution">
    <text evidence="4">The sequence shown here is derived from an EMBL/GenBank/DDBJ whole genome shotgun (WGS) entry which is preliminary data.</text>
</comment>
<dbReference type="Pfam" id="PF12571">
    <property type="entry name" value="Phage_tail_fib"/>
    <property type="match status" value="1"/>
</dbReference>
<dbReference type="InterPro" id="IPR005068">
    <property type="entry name" value="Phage_lambda_Stf-r2"/>
</dbReference>
<dbReference type="AlphaFoldDB" id="A0A7Z0UXS0"/>
<dbReference type="InterPro" id="IPR022225">
    <property type="entry name" value="Phage_tail_fibre_N"/>
</dbReference>
<dbReference type="CDD" id="cd19958">
    <property type="entry name" value="pyocin_knob"/>
    <property type="match status" value="1"/>
</dbReference>
<dbReference type="RefSeq" id="WP_064619053.1">
    <property type="nucleotide sequence ID" value="NZ_LXHE01000014.1"/>
</dbReference>
<evidence type="ECO:0000256" key="1">
    <source>
        <dbReference type="ARBA" id="ARBA00004328"/>
    </source>
</evidence>
<dbReference type="Pfam" id="PF03406">
    <property type="entry name" value="Phage_fiber_2"/>
    <property type="match status" value="1"/>
</dbReference>
<evidence type="ECO:0000256" key="2">
    <source>
        <dbReference type="ARBA" id="ARBA00022581"/>
    </source>
</evidence>
<sequence>MSTYYTIITNIGKEQFATASQNATKVTITHLALGDGGGVIPTPSADRTALIAEKVRVNVNQVEPHHTNRNWIEIHAIIPSGSGGYTVREIGLYAGNTLIAIGSFPATYKPSATEGSAREMSIRVVIAVENASVINVTLDNSLVYVTRKWAEDNFVNHNEVINTLSATDTNKPLSAAQGKALQDNKAEKTTNITAGNGLTGGGTLQANRTLTLGTPSQITATSTNAVTATSHTHAIDKATDAQAGVVMLSHLTDGTDKSKAASEYALGEVRRLANQAQVSIDGIALTWSNIENKPATYPPATHTHSWDSITGKPSSFNPSHHTHPWSQITGVPSASTSSSGVVMLSHLTDGTDKSKAASEYALGEVRRLANQAQASANGISLTWDSITGKPSLFPPSSHTHTISQISGLQSELNNKANANHIHHWNDITNKPSSFNPSHHTHPWSQITGVPSASTSSSGVVLLSNSLSNSSTTQAATANTVKLLNDNKLDKTNVITNASQITTGDLNNYTRPGYYYCSSGSHATNIRNTPVNRAFSLEITQTDGVIQTFKEAHNANVWIRTYNSYWDEWKKLAATTDNVSSATRLQNARTISLTGALSGSASFDGSSNISLYSTIRTATTSVAGIVQLNNSTDSTSTTQAATANALKSAYDLAFAADNNANRRVSRNGSETIYGVKTFDASPKAPTPHFATNDTTVATTAFVKSQISVLTGTINHGGTLPLPSGYSESQCRFMVSVNKDNPDKAAWDINENGWHFHYGFECWANGRVVHVGAYLGNYGSRTNFVAGVANYIVIGVR</sequence>
<evidence type="ECO:0000313" key="5">
    <source>
        <dbReference type="Proteomes" id="UP000078446"/>
    </source>
</evidence>
<dbReference type="Pfam" id="PF12789">
    <property type="entry name" value="PTR"/>
    <property type="match status" value="1"/>
</dbReference>
<dbReference type="InterPro" id="IPR054500">
    <property type="entry name" value="Phage_fiber_rpt"/>
</dbReference>
<evidence type="ECO:0000259" key="3">
    <source>
        <dbReference type="Pfam" id="PF12571"/>
    </source>
</evidence>
<comment type="subcellular location">
    <subcellularLocation>
        <location evidence="1">Virion</location>
    </subcellularLocation>
</comment>
<name>A0A7Z0UXS0_MORCA</name>
<evidence type="ECO:0000313" key="4">
    <source>
        <dbReference type="EMBL" id="OAV00222.1"/>
    </source>
</evidence>
<organism evidence="4 5">
    <name type="scientific">Moraxella catarrhalis</name>
    <name type="common">Branhamella catarrhalis</name>
    <dbReference type="NCBI Taxonomy" id="480"/>
    <lineage>
        <taxon>Bacteria</taxon>
        <taxon>Pseudomonadati</taxon>
        <taxon>Pseudomonadota</taxon>
        <taxon>Gammaproteobacteria</taxon>
        <taxon>Moraxellales</taxon>
        <taxon>Moraxellaceae</taxon>
        <taxon>Moraxella</taxon>
    </lineage>
</organism>
<feature type="domain" description="Phage tail fibre protein N-terminal" evidence="3">
    <location>
        <begin position="1"/>
        <end position="148"/>
    </location>
</feature>
<dbReference type="EMBL" id="LXHE01000014">
    <property type="protein sequence ID" value="OAV00222.1"/>
    <property type="molecule type" value="Genomic_DNA"/>
</dbReference>
<dbReference type="GO" id="GO:0046718">
    <property type="term" value="P:symbiont entry into host cell"/>
    <property type="evidence" value="ECO:0007669"/>
    <property type="project" value="InterPro"/>
</dbReference>
<protein>
    <submittedName>
        <fullName evidence="4">Phage tail fiber protein</fullName>
    </submittedName>
</protein>
<dbReference type="InterPro" id="IPR051934">
    <property type="entry name" value="Phage_Tail_Fiber_Structural"/>
</dbReference>
<dbReference type="GO" id="GO:0019062">
    <property type="term" value="P:virion attachment to host cell"/>
    <property type="evidence" value="ECO:0007669"/>
    <property type="project" value="InterPro"/>
</dbReference>
<dbReference type="Proteomes" id="UP000078446">
    <property type="component" value="Unassembled WGS sequence"/>
</dbReference>
<dbReference type="PANTHER" id="PTHR35191">
    <property type="entry name" value="PROPHAGE SIDE TAIL FIBER PROTEIN HOMOLOG STFQ-RELATED"/>
    <property type="match status" value="1"/>
</dbReference>
<proteinExistence type="predicted"/>
<gene>
    <name evidence="4" type="ORF">AO382_1372</name>
</gene>
<keyword evidence="2" id="KW-0945">Host-virus interaction</keyword>
<dbReference type="Pfam" id="PF22337">
    <property type="entry name" value="Phage_fiber_rpt"/>
    <property type="match status" value="1"/>
</dbReference>
<dbReference type="PANTHER" id="PTHR35191:SF1">
    <property type="entry name" value="PROPHAGE SIDE TAIL FIBER PROTEIN HOMOLOG STFQ-RELATED"/>
    <property type="match status" value="1"/>
</dbReference>
<reference evidence="4 5" key="1">
    <citation type="journal article" date="2016" name="Genome Biol. Evol.">
        <title>Comparative Genomic Analyses of the Moraxella catarrhalis Serosensitive and Seroresistant Lineages Demonstrate Their Independent Evolution.</title>
        <authorList>
            <person name="Earl J.P."/>
            <person name="de Vries S.P."/>
            <person name="Ahmed A."/>
            <person name="Powell E."/>
            <person name="Schultz M.P."/>
            <person name="Hermans P.W."/>
            <person name="Hill D.J."/>
            <person name="Zhou Z."/>
            <person name="Constantinidou C.I."/>
            <person name="Hu F.Z."/>
            <person name="Bootsma H.J."/>
            <person name="Ehrlich G.D."/>
        </authorList>
    </citation>
    <scope>NUCLEOTIDE SEQUENCE [LARGE SCALE GENOMIC DNA]</scope>
    <source>
        <strain evidence="4 5">Z7574</strain>
    </source>
</reference>